<keyword evidence="1" id="KW-0812">Transmembrane</keyword>
<dbReference type="Proteomes" id="UP000499080">
    <property type="component" value="Unassembled WGS sequence"/>
</dbReference>
<evidence type="ECO:0000313" key="3">
    <source>
        <dbReference type="Proteomes" id="UP000499080"/>
    </source>
</evidence>
<accession>A0A4Y2D5P2</accession>
<feature type="transmembrane region" description="Helical" evidence="1">
    <location>
        <begin position="89"/>
        <end position="106"/>
    </location>
</feature>
<organism evidence="2 3">
    <name type="scientific">Araneus ventricosus</name>
    <name type="common">Orbweaver spider</name>
    <name type="synonym">Epeira ventricosa</name>
    <dbReference type="NCBI Taxonomy" id="182803"/>
    <lineage>
        <taxon>Eukaryota</taxon>
        <taxon>Metazoa</taxon>
        <taxon>Ecdysozoa</taxon>
        <taxon>Arthropoda</taxon>
        <taxon>Chelicerata</taxon>
        <taxon>Arachnida</taxon>
        <taxon>Araneae</taxon>
        <taxon>Araneomorphae</taxon>
        <taxon>Entelegynae</taxon>
        <taxon>Araneoidea</taxon>
        <taxon>Araneidae</taxon>
        <taxon>Araneus</taxon>
    </lineage>
</organism>
<dbReference type="EMBL" id="BGPR01000299">
    <property type="protein sequence ID" value="GBM11427.1"/>
    <property type="molecule type" value="Genomic_DNA"/>
</dbReference>
<feature type="transmembrane region" description="Helical" evidence="1">
    <location>
        <begin position="58"/>
        <end position="77"/>
    </location>
</feature>
<dbReference type="AlphaFoldDB" id="A0A4Y2D5P2"/>
<proteinExistence type="predicted"/>
<keyword evidence="1" id="KW-1133">Transmembrane helix</keyword>
<comment type="caution">
    <text evidence="2">The sequence shown here is derived from an EMBL/GenBank/DDBJ whole genome shotgun (WGS) entry which is preliminary data.</text>
</comment>
<evidence type="ECO:0000256" key="1">
    <source>
        <dbReference type="SAM" id="Phobius"/>
    </source>
</evidence>
<protein>
    <submittedName>
        <fullName evidence="2">Uncharacterized protein</fullName>
    </submittedName>
</protein>
<reference evidence="2 3" key="1">
    <citation type="journal article" date="2019" name="Sci. Rep.">
        <title>Orb-weaving spider Araneus ventricosus genome elucidates the spidroin gene catalogue.</title>
        <authorList>
            <person name="Kono N."/>
            <person name="Nakamura H."/>
            <person name="Ohtoshi R."/>
            <person name="Moran D.A.P."/>
            <person name="Shinohara A."/>
            <person name="Yoshida Y."/>
            <person name="Fujiwara M."/>
            <person name="Mori M."/>
            <person name="Tomita M."/>
            <person name="Arakawa K."/>
        </authorList>
    </citation>
    <scope>NUCLEOTIDE SEQUENCE [LARGE SCALE GENOMIC DNA]</scope>
</reference>
<gene>
    <name evidence="2" type="ORF">AVEN_249162_1</name>
</gene>
<keyword evidence="3" id="KW-1185">Reference proteome</keyword>
<evidence type="ECO:0000313" key="2">
    <source>
        <dbReference type="EMBL" id="GBM11427.1"/>
    </source>
</evidence>
<name>A0A4Y2D5P2_ARAVE</name>
<keyword evidence="1" id="KW-0472">Membrane</keyword>
<sequence length="110" mass="12645">MVVLKQNFLNFLICNCEVLRRLGHVSAIRGPKTRFRPNFGTMYRCPGRLRNVLMMGKMYKGTRFVIICLLFILKRLVQSSFCISVEQVGLGYINSVLGQTWLILVMKTGQ</sequence>